<evidence type="ECO:0000313" key="2">
    <source>
        <dbReference type="EMBL" id="KAL0927206.1"/>
    </source>
</evidence>
<protein>
    <submittedName>
        <fullName evidence="2">Uncharacterized protein</fullName>
    </submittedName>
</protein>
<reference evidence="2 3" key="1">
    <citation type="journal article" date="2024" name="Plant Biotechnol. J.">
        <title>Dendrobium thyrsiflorum genome and its molecular insights into genes involved in important horticultural traits.</title>
        <authorList>
            <person name="Chen B."/>
            <person name="Wang J.Y."/>
            <person name="Zheng P.J."/>
            <person name="Li K.L."/>
            <person name="Liang Y.M."/>
            <person name="Chen X.F."/>
            <person name="Zhang C."/>
            <person name="Zhao X."/>
            <person name="He X."/>
            <person name="Zhang G.Q."/>
            <person name="Liu Z.J."/>
            <person name="Xu Q."/>
        </authorList>
    </citation>
    <scope>NUCLEOTIDE SEQUENCE [LARGE SCALE GENOMIC DNA]</scope>
    <source>
        <strain evidence="2">GZMU011</strain>
    </source>
</reference>
<dbReference type="EMBL" id="JANQDX010000002">
    <property type="protein sequence ID" value="KAL0927206.1"/>
    <property type="molecule type" value="Genomic_DNA"/>
</dbReference>
<keyword evidence="3" id="KW-1185">Reference proteome</keyword>
<organism evidence="2 3">
    <name type="scientific">Dendrobium thyrsiflorum</name>
    <name type="common">Pinecone-like raceme dendrobium</name>
    <name type="synonym">Orchid</name>
    <dbReference type="NCBI Taxonomy" id="117978"/>
    <lineage>
        <taxon>Eukaryota</taxon>
        <taxon>Viridiplantae</taxon>
        <taxon>Streptophyta</taxon>
        <taxon>Embryophyta</taxon>
        <taxon>Tracheophyta</taxon>
        <taxon>Spermatophyta</taxon>
        <taxon>Magnoliopsida</taxon>
        <taxon>Liliopsida</taxon>
        <taxon>Asparagales</taxon>
        <taxon>Orchidaceae</taxon>
        <taxon>Epidendroideae</taxon>
        <taxon>Malaxideae</taxon>
        <taxon>Dendrobiinae</taxon>
        <taxon>Dendrobium</taxon>
    </lineage>
</organism>
<evidence type="ECO:0000313" key="3">
    <source>
        <dbReference type="Proteomes" id="UP001552299"/>
    </source>
</evidence>
<comment type="caution">
    <text evidence="2">The sequence shown here is derived from an EMBL/GenBank/DDBJ whole genome shotgun (WGS) entry which is preliminary data.</text>
</comment>
<sequence length="118" mass="12312">MAEGKLIGCRIPSMASAHKISKALRPLFIKYRPTLASLAPFSSSKASRVSLPSGGRSSNPGEGRAALRDGENSGSELLRSLATGGGSGDESGDAIEVVENNCAARAAVMVRRTVHRKF</sequence>
<evidence type="ECO:0000256" key="1">
    <source>
        <dbReference type="SAM" id="MobiDB-lite"/>
    </source>
</evidence>
<name>A0ABD0VXE1_DENTH</name>
<gene>
    <name evidence="2" type="ORF">M5K25_001368</name>
</gene>
<dbReference type="Proteomes" id="UP001552299">
    <property type="component" value="Unassembled WGS sequence"/>
</dbReference>
<accession>A0ABD0VXE1</accession>
<proteinExistence type="predicted"/>
<feature type="region of interest" description="Disordered" evidence="1">
    <location>
        <begin position="41"/>
        <end position="93"/>
    </location>
</feature>
<dbReference type="AlphaFoldDB" id="A0ABD0VXE1"/>